<proteinExistence type="predicted"/>
<organism evidence="1">
    <name type="scientific">Arundo donax</name>
    <name type="common">Giant reed</name>
    <name type="synonym">Donax arundinaceus</name>
    <dbReference type="NCBI Taxonomy" id="35708"/>
    <lineage>
        <taxon>Eukaryota</taxon>
        <taxon>Viridiplantae</taxon>
        <taxon>Streptophyta</taxon>
        <taxon>Embryophyta</taxon>
        <taxon>Tracheophyta</taxon>
        <taxon>Spermatophyta</taxon>
        <taxon>Magnoliopsida</taxon>
        <taxon>Liliopsida</taxon>
        <taxon>Poales</taxon>
        <taxon>Poaceae</taxon>
        <taxon>PACMAD clade</taxon>
        <taxon>Arundinoideae</taxon>
        <taxon>Arundineae</taxon>
        <taxon>Arundo</taxon>
    </lineage>
</organism>
<dbReference type="EMBL" id="GBRH01164499">
    <property type="protein sequence ID" value="JAE33397.1"/>
    <property type="molecule type" value="Transcribed_RNA"/>
</dbReference>
<reference evidence="1" key="1">
    <citation type="submission" date="2014-09" db="EMBL/GenBank/DDBJ databases">
        <authorList>
            <person name="Magalhaes I.L.F."/>
            <person name="Oliveira U."/>
            <person name="Santos F.R."/>
            <person name="Vidigal T.H.D.A."/>
            <person name="Brescovit A.D."/>
            <person name="Santos A.J."/>
        </authorList>
    </citation>
    <scope>NUCLEOTIDE SEQUENCE</scope>
    <source>
        <tissue evidence="1">Shoot tissue taken approximately 20 cm above the soil surface</tissue>
    </source>
</reference>
<reference evidence="1" key="2">
    <citation type="journal article" date="2015" name="Data Brief">
        <title>Shoot transcriptome of the giant reed, Arundo donax.</title>
        <authorList>
            <person name="Barrero R.A."/>
            <person name="Guerrero F.D."/>
            <person name="Moolhuijzen P."/>
            <person name="Goolsby J.A."/>
            <person name="Tidwell J."/>
            <person name="Bellgard S.E."/>
            <person name="Bellgard M.I."/>
        </authorList>
    </citation>
    <scope>NUCLEOTIDE SEQUENCE</scope>
    <source>
        <tissue evidence="1">Shoot tissue taken approximately 20 cm above the soil surface</tissue>
    </source>
</reference>
<sequence>MFVPITYFTNQIICVLYVNMVNSTQNVYDGLVSLRDFHGIHFKLGPLFLRSIFIIRAWNMLALF</sequence>
<name>A0A0A9H9G7_ARUDO</name>
<accession>A0A0A9H9G7</accession>
<evidence type="ECO:0000313" key="1">
    <source>
        <dbReference type="EMBL" id="JAE33397.1"/>
    </source>
</evidence>
<protein>
    <submittedName>
        <fullName evidence="1">Uncharacterized protein</fullName>
    </submittedName>
</protein>
<dbReference type="AlphaFoldDB" id="A0A0A9H9G7"/>